<reference evidence="2" key="1">
    <citation type="journal article" date="2019" name="Int. J. Syst. Evol. Microbiol.">
        <title>The Global Catalogue of Microorganisms (GCM) 10K type strain sequencing project: providing services to taxonomists for standard genome sequencing and annotation.</title>
        <authorList>
            <consortium name="The Broad Institute Genomics Platform"/>
            <consortium name="The Broad Institute Genome Sequencing Center for Infectious Disease"/>
            <person name="Wu L."/>
            <person name="Ma J."/>
        </authorList>
    </citation>
    <scope>NUCLEOTIDE SEQUENCE [LARGE SCALE GENOMIC DNA]</scope>
    <source>
        <strain evidence="2">CGMCC 1.15809</strain>
    </source>
</reference>
<name>A0ABW1FVS6_9ACTN</name>
<comment type="caution">
    <text evidence="1">The sequence shown here is derived from an EMBL/GenBank/DDBJ whole genome shotgun (WGS) entry which is preliminary data.</text>
</comment>
<dbReference type="EMBL" id="JBHSPW010000022">
    <property type="protein sequence ID" value="MFC5897439.1"/>
    <property type="molecule type" value="Genomic_DNA"/>
</dbReference>
<evidence type="ECO:0000313" key="1">
    <source>
        <dbReference type="EMBL" id="MFC5897439.1"/>
    </source>
</evidence>
<gene>
    <name evidence="1" type="ORF">ACFP3M_32010</name>
</gene>
<evidence type="ECO:0000313" key="2">
    <source>
        <dbReference type="Proteomes" id="UP001596241"/>
    </source>
</evidence>
<accession>A0ABW1FVS6</accession>
<organism evidence="1 2">
    <name type="scientific">Streptomyces ramulosus</name>
    <dbReference type="NCBI Taxonomy" id="47762"/>
    <lineage>
        <taxon>Bacteria</taxon>
        <taxon>Bacillati</taxon>
        <taxon>Actinomycetota</taxon>
        <taxon>Actinomycetes</taxon>
        <taxon>Kitasatosporales</taxon>
        <taxon>Streptomycetaceae</taxon>
        <taxon>Streptomyces</taxon>
    </lineage>
</organism>
<dbReference type="CDD" id="cd11532">
    <property type="entry name" value="NTP-PPase_COG4997"/>
    <property type="match status" value="1"/>
</dbReference>
<dbReference type="InterPro" id="IPR038735">
    <property type="entry name" value="MSMEG_1276-like_NTP-PPase_dom"/>
</dbReference>
<dbReference type="RefSeq" id="WP_345092872.1">
    <property type="nucleotide sequence ID" value="NZ_BAAAWG010000024.1"/>
</dbReference>
<protein>
    <submittedName>
        <fullName evidence="1">Nucleoside triphosphate pyrophosphohydrolase</fullName>
    </submittedName>
</protein>
<dbReference type="SUPFAM" id="SSF101386">
    <property type="entry name" value="all-alpha NTP pyrophosphatases"/>
    <property type="match status" value="1"/>
</dbReference>
<sequence>MKHHPSDEKLVRDLIPQIIRERGAIPGAYIANPEEYRGRPRYKFVEEVTEVLAAQEGDDALTELADVLEVMHALAADLGSDMAEVETIRVAQAQERGGFADRGILRGTR</sequence>
<proteinExistence type="predicted"/>
<keyword evidence="2" id="KW-1185">Reference proteome</keyword>
<dbReference type="Proteomes" id="UP001596241">
    <property type="component" value="Unassembled WGS sequence"/>
</dbReference>